<comment type="caution">
    <text evidence="2">The sequence shown here is derived from an EMBL/GenBank/DDBJ whole genome shotgun (WGS) entry which is preliminary data.</text>
</comment>
<dbReference type="KEGG" id="cci:CC1G_10544"/>
<feature type="compositionally biased region" description="Basic residues" evidence="1">
    <location>
        <begin position="55"/>
        <end position="67"/>
    </location>
</feature>
<protein>
    <submittedName>
        <fullName evidence="2">Uncharacterized protein</fullName>
    </submittedName>
</protein>
<proteinExistence type="predicted"/>
<gene>
    <name evidence="2" type="ORF">CC1G_10544</name>
</gene>
<name>A8N1C3_COPC7</name>
<feature type="compositionally biased region" description="Pro residues" evidence="1">
    <location>
        <begin position="151"/>
        <end position="161"/>
    </location>
</feature>
<evidence type="ECO:0000256" key="1">
    <source>
        <dbReference type="SAM" id="MobiDB-lite"/>
    </source>
</evidence>
<dbReference type="Proteomes" id="UP000001861">
    <property type="component" value="Unassembled WGS sequence"/>
</dbReference>
<evidence type="ECO:0000313" key="3">
    <source>
        <dbReference type="Proteomes" id="UP000001861"/>
    </source>
</evidence>
<keyword evidence="3" id="KW-1185">Reference proteome</keyword>
<dbReference type="AlphaFoldDB" id="A8N1C3"/>
<evidence type="ECO:0000313" key="2">
    <source>
        <dbReference type="EMBL" id="EAU93176.2"/>
    </source>
</evidence>
<dbReference type="HOGENOM" id="CLU_888685_0_0_1"/>
<dbReference type="VEuPathDB" id="FungiDB:CC1G_10544"/>
<dbReference type="RefSeq" id="XP_001828672.2">
    <property type="nucleotide sequence ID" value="XM_001828620.2"/>
</dbReference>
<dbReference type="EMBL" id="AACS02000001">
    <property type="protein sequence ID" value="EAU93176.2"/>
    <property type="molecule type" value="Genomic_DNA"/>
</dbReference>
<sequence>MTEYDYSPEAYERYLRTQQRIAKWVDKTEVCRPQFADAIKPPTTHMPGYESPQSRPKHSPHRSRYRSRSSTPHSSDDEAYGRAPYAPGPMPPMRSAPGHSGAFPQHQMPYQYTSPLASPPLVSPQGQMPPSYYGTPSIQQVKAQKRSRSYQPPPPLVLSPPVSPGVYPQGGYVMMPQQQQVPMPIMSPPPVPNSAPAHVTSFTVANMPPPVTAPPSPTEYFQTQLHQEHASSFSSLLAPPPANVVPIHHGVPIYAYSSSSAAVSPPQSAYPEVYTFTPMVSPPAMSPMYPQVAISPPTPATSPTYSYIYPSTGLHQRVYEMTGHSKHVLRRSVG</sequence>
<dbReference type="OrthoDB" id="2976199at2759"/>
<feature type="region of interest" description="Disordered" evidence="1">
    <location>
        <begin position="35"/>
        <end position="161"/>
    </location>
</feature>
<reference evidence="2 3" key="1">
    <citation type="journal article" date="2010" name="Proc. Natl. Acad. Sci. U.S.A.">
        <title>Insights into evolution of multicellular fungi from the assembled chromosomes of the mushroom Coprinopsis cinerea (Coprinus cinereus).</title>
        <authorList>
            <person name="Stajich J.E."/>
            <person name="Wilke S.K."/>
            <person name="Ahren D."/>
            <person name="Au C.H."/>
            <person name="Birren B.W."/>
            <person name="Borodovsky M."/>
            <person name="Burns C."/>
            <person name="Canback B."/>
            <person name="Casselton L.A."/>
            <person name="Cheng C.K."/>
            <person name="Deng J."/>
            <person name="Dietrich F.S."/>
            <person name="Fargo D.C."/>
            <person name="Farman M.L."/>
            <person name="Gathman A.C."/>
            <person name="Goldberg J."/>
            <person name="Guigo R."/>
            <person name="Hoegger P.J."/>
            <person name="Hooker J.B."/>
            <person name="Huggins A."/>
            <person name="James T.Y."/>
            <person name="Kamada T."/>
            <person name="Kilaru S."/>
            <person name="Kodira C."/>
            <person name="Kues U."/>
            <person name="Kupfer D."/>
            <person name="Kwan H.S."/>
            <person name="Lomsadze A."/>
            <person name="Li W."/>
            <person name="Lilly W.W."/>
            <person name="Ma L.J."/>
            <person name="Mackey A.J."/>
            <person name="Manning G."/>
            <person name="Martin F."/>
            <person name="Muraguchi H."/>
            <person name="Natvig D.O."/>
            <person name="Palmerini H."/>
            <person name="Ramesh M.A."/>
            <person name="Rehmeyer C.J."/>
            <person name="Roe B.A."/>
            <person name="Shenoy N."/>
            <person name="Stanke M."/>
            <person name="Ter-Hovhannisyan V."/>
            <person name="Tunlid A."/>
            <person name="Velagapudi R."/>
            <person name="Vision T.J."/>
            <person name="Zeng Q."/>
            <person name="Zolan M.E."/>
            <person name="Pukkila P.J."/>
        </authorList>
    </citation>
    <scope>NUCLEOTIDE SEQUENCE [LARGE SCALE GENOMIC DNA]</scope>
    <source>
        <strain evidence="3">Okayama-7 / 130 / ATCC MYA-4618 / FGSC 9003</strain>
    </source>
</reference>
<feature type="compositionally biased region" description="Polar residues" evidence="1">
    <location>
        <begin position="124"/>
        <end position="142"/>
    </location>
</feature>
<organism evidence="2 3">
    <name type="scientific">Coprinopsis cinerea (strain Okayama-7 / 130 / ATCC MYA-4618 / FGSC 9003)</name>
    <name type="common">Inky cap fungus</name>
    <name type="synonym">Hormographiella aspergillata</name>
    <dbReference type="NCBI Taxonomy" id="240176"/>
    <lineage>
        <taxon>Eukaryota</taxon>
        <taxon>Fungi</taxon>
        <taxon>Dikarya</taxon>
        <taxon>Basidiomycota</taxon>
        <taxon>Agaricomycotina</taxon>
        <taxon>Agaricomycetes</taxon>
        <taxon>Agaricomycetidae</taxon>
        <taxon>Agaricales</taxon>
        <taxon>Agaricineae</taxon>
        <taxon>Psathyrellaceae</taxon>
        <taxon>Coprinopsis</taxon>
    </lineage>
</organism>
<accession>A8N1C3</accession>
<dbReference type="InParanoid" id="A8N1C3"/>
<dbReference type="GeneID" id="6005097"/>
<dbReference type="OMA" id="FTHGRRD"/>